<dbReference type="PANTHER" id="PTHR10694">
    <property type="entry name" value="LYSINE-SPECIFIC DEMETHYLASE"/>
    <property type="match status" value="1"/>
</dbReference>
<dbReference type="EMBL" id="HBJA01013495">
    <property type="protein sequence ID" value="CAE0793145.1"/>
    <property type="molecule type" value="Transcribed_RNA"/>
</dbReference>
<dbReference type="Pfam" id="PF02373">
    <property type="entry name" value="JmjC"/>
    <property type="match status" value="1"/>
</dbReference>
<proteinExistence type="predicted"/>
<sequence>MFNPLDFAKEKLQVCRAEHCPGEIVVTFPGAYHGGFNNGFCCAEAVNFATYRWLESGRKACETYRKLGQMPVVSHQMLLHGSVLDVLDFQRLDTDMDRCLQTLRKEWDVFVAQEVEQMSQLELVMKNLELGCQYSKLQIAIYQKPMLDFHRNPAKMHIMCVQCKTLCYNQTVRLAFSAGGRPHHYCVPCFMVSINQTQSPKQLPEQALAMLTDPLKFVKFQLSTYELSSSDDDSDAANEVECRRDPFEITWFIRYPAQYLQDVRNKLYHISATDFDESNV</sequence>
<accession>A0A7S4FFT5</accession>
<feature type="domain" description="JmjC" evidence="1">
    <location>
        <begin position="1"/>
        <end position="65"/>
    </location>
</feature>
<evidence type="ECO:0000259" key="1">
    <source>
        <dbReference type="PROSITE" id="PS51184"/>
    </source>
</evidence>
<dbReference type="SUPFAM" id="SSF51197">
    <property type="entry name" value="Clavaminate synthase-like"/>
    <property type="match status" value="1"/>
</dbReference>
<dbReference type="GO" id="GO:0010468">
    <property type="term" value="P:regulation of gene expression"/>
    <property type="evidence" value="ECO:0007669"/>
    <property type="project" value="TreeGrafter"/>
</dbReference>
<dbReference type="GO" id="GO:0000785">
    <property type="term" value="C:chromatin"/>
    <property type="evidence" value="ECO:0007669"/>
    <property type="project" value="TreeGrafter"/>
</dbReference>
<protein>
    <recommendedName>
        <fullName evidence="1">JmjC domain-containing protein</fullName>
    </recommendedName>
</protein>
<dbReference type="AlphaFoldDB" id="A0A7S4FFT5"/>
<dbReference type="GO" id="GO:0005634">
    <property type="term" value="C:nucleus"/>
    <property type="evidence" value="ECO:0007669"/>
    <property type="project" value="TreeGrafter"/>
</dbReference>
<reference evidence="2" key="1">
    <citation type="submission" date="2021-01" db="EMBL/GenBank/DDBJ databases">
        <authorList>
            <person name="Corre E."/>
            <person name="Pelletier E."/>
            <person name="Niang G."/>
            <person name="Scheremetjew M."/>
            <person name="Finn R."/>
            <person name="Kale V."/>
            <person name="Holt S."/>
            <person name="Cochrane G."/>
            <person name="Meng A."/>
            <person name="Brown T."/>
            <person name="Cohen L."/>
        </authorList>
    </citation>
    <scope>NUCLEOTIDE SEQUENCE</scope>
    <source>
        <strain evidence="2">CCMP1594</strain>
    </source>
</reference>
<dbReference type="Gene3D" id="2.60.120.650">
    <property type="entry name" value="Cupin"/>
    <property type="match status" value="1"/>
</dbReference>
<organism evidence="2">
    <name type="scientific">Eutreptiella gymnastica</name>
    <dbReference type="NCBI Taxonomy" id="73025"/>
    <lineage>
        <taxon>Eukaryota</taxon>
        <taxon>Discoba</taxon>
        <taxon>Euglenozoa</taxon>
        <taxon>Euglenida</taxon>
        <taxon>Spirocuta</taxon>
        <taxon>Euglenophyceae</taxon>
        <taxon>Eutreptiales</taxon>
        <taxon>Eutreptiaceae</taxon>
        <taxon>Eutreptiella</taxon>
    </lineage>
</organism>
<dbReference type="PROSITE" id="PS51184">
    <property type="entry name" value="JMJC"/>
    <property type="match status" value="1"/>
</dbReference>
<dbReference type="InterPro" id="IPR003347">
    <property type="entry name" value="JmjC_dom"/>
</dbReference>
<name>A0A7S4FFT5_9EUGL</name>
<gene>
    <name evidence="2" type="ORF">EGYM00163_LOCUS4262</name>
</gene>
<evidence type="ECO:0000313" key="2">
    <source>
        <dbReference type="EMBL" id="CAE0793145.1"/>
    </source>
</evidence>
<dbReference type="GO" id="GO:0032452">
    <property type="term" value="F:histone demethylase activity"/>
    <property type="evidence" value="ECO:0007669"/>
    <property type="project" value="TreeGrafter"/>
</dbReference>